<evidence type="ECO:0000256" key="8">
    <source>
        <dbReference type="RuleBase" id="RU003881"/>
    </source>
</evidence>
<keyword evidence="8" id="KW-0521">NADP</keyword>
<name>A0A4U8PZE8_9FIRM</name>
<keyword evidence="2 7" id="KW-0285">Flavoprotein</keyword>
<evidence type="ECO:0000259" key="9">
    <source>
        <dbReference type="Pfam" id="PF07992"/>
    </source>
</evidence>
<dbReference type="GO" id="GO:0019430">
    <property type="term" value="P:removal of superoxide radicals"/>
    <property type="evidence" value="ECO:0007669"/>
    <property type="project" value="UniProtKB-UniRule"/>
</dbReference>
<dbReference type="SUPFAM" id="SSF51905">
    <property type="entry name" value="FAD/NAD(P)-binding domain"/>
    <property type="match status" value="1"/>
</dbReference>
<dbReference type="EC" id="1.8.1.9" evidence="7"/>
<dbReference type="Gene3D" id="3.50.50.60">
    <property type="entry name" value="FAD/NAD(P)-binding domain"/>
    <property type="match status" value="2"/>
</dbReference>
<evidence type="ECO:0000256" key="5">
    <source>
        <dbReference type="ARBA" id="ARBA00023157"/>
    </source>
</evidence>
<evidence type="ECO:0000313" key="10">
    <source>
        <dbReference type="EMBL" id="TLC97754.1"/>
    </source>
</evidence>
<evidence type="ECO:0000256" key="3">
    <source>
        <dbReference type="ARBA" id="ARBA00022827"/>
    </source>
</evidence>
<evidence type="ECO:0000256" key="2">
    <source>
        <dbReference type="ARBA" id="ARBA00022630"/>
    </source>
</evidence>
<dbReference type="InterPro" id="IPR005982">
    <property type="entry name" value="Thioredox_Rdtase"/>
</dbReference>
<dbReference type="Pfam" id="PF07992">
    <property type="entry name" value="Pyr_redox_2"/>
    <property type="match status" value="1"/>
</dbReference>
<comment type="caution">
    <text evidence="10">The sequence shown here is derived from an EMBL/GenBank/DDBJ whole genome shotgun (WGS) entry which is preliminary data.</text>
</comment>
<evidence type="ECO:0000256" key="6">
    <source>
        <dbReference type="ARBA" id="ARBA00023284"/>
    </source>
</evidence>
<reference evidence="10 11" key="1">
    <citation type="journal article" date="2019" name="Anaerobe">
        <title>Detection of Robinsoniella peoriensis in multiple bone samples of a trauma patient.</title>
        <authorList>
            <person name="Schrottner P."/>
            <person name="Hartwich K."/>
            <person name="Bunk B."/>
            <person name="Schober I."/>
            <person name="Helbig S."/>
            <person name="Rudolph W.W."/>
            <person name="Gunzer F."/>
        </authorList>
    </citation>
    <scope>NUCLEOTIDE SEQUENCE [LARGE SCALE GENOMIC DNA]</scope>
    <source>
        <strain evidence="10 11">DSM 106044</strain>
    </source>
</reference>
<dbReference type="PROSITE" id="PS00573">
    <property type="entry name" value="PYRIDINE_REDOX_2"/>
    <property type="match status" value="1"/>
</dbReference>
<evidence type="ECO:0000256" key="1">
    <source>
        <dbReference type="ARBA" id="ARBA00009333"/>
    </source>
</evidence>
<dbReference type="InterPro" id="IPR008255">
    <property type="entry name" value="Pyr_nucl-diS_OxRdtase_2_AS"/>
</dbReference>
<evidence type="ECO:0000256" key="4">
    <source>
        <dbReference type="ARBA" id="ARBA00023002"/>
    </source>
</evidence>
<dbReference type="PRINTS" id="PR00469">
    <property type="entry name" value="PNDRDTASEII"/>
</dbReference>
<dbReference type="EMBL" id="QGQD01000110">
    <property type="protein sequence ID" value="TLC97754.1"/>
    <property type="molecule type" value="Genomic_DNA"/>
</dbReference>
<keyword evidence="11" id="KW-1185">Reference proteome</keyword>
<dbReference type="PRINTS" id="PR00368">
    <property type="entry name" value="FADPNR"/>
</dbReference>
<dbReference type="InterPro" id="IPR050097">
    <property type="entry name" value="Ferredoxin-NADP_redctase_2"/>
</dbReference>
<keyword evidence="6 7" id="KW-0676">Redox-active center</keyword>
<dbReference type="Proteomes" id="UP000306509">
    <property type="component" value="Unassembled WGS sequence"/>
</dbReference>
<dbReference type="GO" id="GO:0005737">
    <property type="term" value="C:cytoplasm"/>
    <property type="evidence" value="ECO:0007669"/>
    <property type="project" value="InterPro"/>
</dbReference>
<comment type="catalytic activity">
    <reaction evidence="7">
        <text>[thioredoxin]-dithiol + NADP(+) = [thioredoxin]-disulfide + NADPH + H(+)</text>
        <dbReference type="Rhea" id="RHEA:20345"/>
        <dbReference type="Rhea" id="RHEA-COMP:10698"/>
        <dbReference type="Rhea" id="RHEA-COMP:10700"/>
        <dbReference type="ChEBI" id="CHEBI:15378"/>
        <dbReference type="ChEBI" id="CHEBI:29950"/>
        <dbReference type="ChEBI" id="CHEBI:50058"/>
        <dbReference type="ChEBI" id="CHEBI:57783"/>
        <dbReference type="ChEBI" id="CHEBI:58349"/>
        <dbReference type="EC" id="1.8.1.9"/>
    </reaction>
</comment>
<comment type="similarity">
    <text evidence="1 7">Belongs to the class-II pyridine nucleotide-disulfide oxidoreductase family.</text>
</comment>
<keyword evidence="3 7" id="KW-0274">FAD</keyword>
<dbReference type="InterPro" id="IPR023753">
    <property type="entry name" value="FAD/NAD-binding_dom"/>
</dbReference>
<dbReference type="InterPro" id="IPR036188">
    <property type="entry name" value="FAD/NAD-bd_sf"/>
</dbReference>
<dbReference type="STRING" id="180332.GCA_000797495_04679"/>
<organism evidence="10 11">
    <name type="scientific">Robinsoniella peoriensis</name>
    <dbReference type="NCBI Taxonomy" id="180332"/>
    <lineage>
        <taxon>Bacteria</taxon>
        <taxon>Bacillati</taxon>
        <taxon>Bacillota</taxon>
        <taxon>Clostridia</taxon>
        <taxon>Lachnospirales</taxon>
        <taxon>Lachnospiraceae</taxon>
        <taxon>Robinsoniella</taxon>
    </lineage>
</organism>
<sequence>MEQKILDVIIIGGGPGGYTAALYSARANLKTLVIEKLSAGGQMATTSQVDNYPGFEEGVDGYELGEKMRQGAERFGVESLFTEVESVDLNAQPKVIHTSEGDLLARTVILATGANPREMGLEEEQKLKGRGVAYCATCDGMFYRNKTVVVVGGGNTAVADALFLSKICNKVYLVHRRDQLRASKSYLSALKQSLNIEFIWNAKVKEILYDQKVTGVVVEDTESGDNIKVACDGVFVAIGRIPNTDMFKGQTDLDSGGYIVADETTRTNLPGVFAVGDVRTKPLRQIVTATADGAVASKFAEEYIDMFSE</sequence>
<comment type="subunit">
    <text evidence="7">Homodimer.</text>
</comment>
<dbReference type="AlphaFoldDB" id="A0A4U8PZE8"/>
<dbReference type="GO" id="GO:0004791">
    <property type="term" value="F:thioredoxin-disulfide reductase (NADPH) activity"/>
    <property type="evidence" value="ECO:0007669"/>
    <property type="project" value="UniProtKB-UniRule"/>
</dbReference>
<protein>
    <recommendedName>
        <fullName evidence="7">Thioredoxin reductase</fullName>
        <ecNumber evidence="7">1.8.1.9</ecNumber>
    </recommendedName>
</protein>
<dbReference type="NCBIfam" id="TIGR01292">
    <property type="entry name" value="TRX_reduct"/>
    <property type="match status" value="1"/>
</dbReference>
<dbReference type="PANTHER" id="PTHR48105">
    <property type="entry name" value="THIOREDOXIN REDUCTASE 1-RELATED-RELATED"/>
    <property type="match status" value="1"/>
</dbReference>
<comment type="cofactor">
    <cofactor evidence="8">
        <name>FAD</name>
        <dbReference type="ChEBI" id="CHEBI:57692"/>
    </cofactor>
    <text evidence="8">Binds 1 FAD per subunit.</text>
</comment>
<evidence type="ECO:0000256" key="7">
    <source>
        <dbReference type="RuleBase" id="RU003880"/>
    </source>
</evidence>
<gene>
    <name evidence="10" type="primary">trxB_4</name>
    <name evidence="10" type="ORF">DSM106044_05410</name>
</gene>
<feature type="domain" description="FAD/NAD(P)-binding" evidence="9">
    <location>
        <begin position="7"/>
        <end position="293"/>
    </location>
</feature>
<keyword evidence="4 7" id="KW-0560">Oxidoreductase</keyword>
<dbReference type="RefSeq" id="WP_138004124.1">
    <property type="nucleotide sequence ID" value="NZ_QGQD01000110.1"/>
</dbReference>
<keyword evidence="5" id="KW-1015">Disulfide bond</keyword>
<accession>A0A4U8PZE8</accession>
<evidence type="ECO:0000313" key="11">
    <source>
        <dbReference type="Proteomes" id="UP000306509"/>
    </source>
</evidence>
<proteinExistence type="inferred from homology"/>